<sequence length="319" mass="35164">MKIAIIDSCDNSYVNEPDLEREVLATKADVELYHVRNTSELPPQVLGYDGLISWHLVPLRAPFINSLRQCRGIVRAAVGFDNIDLQAARERGIVVANVPDYGTEEVADHSLAMALNLLRRLPQGHAVVASGSWDWREVGPLPRLSQLDIGLIGFGRIGMAVAARFKAFGCRVRFYDPYVSSGVEKALGVRRCESLTGLLQGSDLVSIHAPLNEETRHLIGRRELETLKGKYLINTARGPIIDCSALADAVSDHLLAGVALDVFEDEQAAIPMLFLQRNDVLLSPHVAFYSQAALPELRRKAAQVLLSLLEQGHHRNAIR</sequence>
<dbReference type="Proteomes" id="UP000306753">
    <property type="component" value="Unassembled WGS sequence"/>
</dbReference>
<dbReference type="Gene3D" id="3.40.50.720">
    <property type="entry name" value="NAD(P)-binding Rossmann-like Domain"/>
    <property type="match status" value="2"/>
</dbReference>
<accession>A0A5R9QF18</accession>
<reference evidence="7 8" key="1">
    <citation type="journal article" date="2017" name="Eur. J. Clin. Microbiol. Infect. Dis.">
        <title>Uncommonly isolated clinical Pseudomonas: identification and phylogenetic assignation.</title>
        <authorList>
            <person name="Mulet M."/>
            <person name="Gomila M."/>
            <person name="Ramirez A."/>
            <person name="Cardew S."/>
            <person name="Moore E.R."/>
            <person name="Lalucat J."/>
            <person name="Garcia-Valdes E."/>
        </authorList>
    </citation>
    <scope>NUCLEOTIDE SEQUENCE [LARGE SCALE GENOMIC DNA]</scope>
    <source>
        <strain evidence="7 8">SD129</strain>
    </source>
</reference>
<dbReference type="GO" id="GO:0016616">
    <property type="term" value="F:oxidoreductase activity, acting on the CH-OH group of donors, NAD or NADP as acceptor"/>
    <property type="evidence" value="ECO:0007669"/>
    <property type="project" value="InterPro"/>
</dbReference>
<organism evidence="7 8">
    <name type="scientific">Stutzerimonas nosocomialis</name>
    <dbReference type="NCBI Taxonomy" id="1056496"/>
    <lineage>
        <taxon>Bacteria</taxon>
        <taxon>Pseudomonadati</taxon>
        <taxon>Pseudomonadota</taxon>
        <taxon>Gammaproteobacteria</taxon>
        <taxon>Pseudomonadales</taxon>
        <taxon>Pseudomonadaceae</taxon>
        <taxon>Stutzerimonas</taxon>
    </lineage>
</organism>
<dbReference type="SUPFAM" id="SSF52283">
    <property type="entry name" value="Formate/glycerate dehydrogenase catalytic domain-like"/>
    <property type="match status" value="1"/>
</dbReference>
<dbReference type="InterPro" id="IPR006140">
    <property type="entry name" value="D-isomer_DH_NAD-bd"/>
</dbReference>
<keyword evidence="8" id="KW-1185">Reference proteome</keyword>
<keyword evidence="2 4" id="KW-0560">Oxidoreductase</keyword>
<protein>
    <submittedName>
        <fullName evidence="7">C-terminal binding protein</fullName>
    </submittedName>
</protein>
<evidence type="ECO:0000259" key="5">
    <source>
        <dbReference type="Pfam" id="PF00389"/>
    </source>
</evidence>
<dbReference type="InterPro" id="IPR050418">
    <property type="entry name" value="D-iso_2-hydroxyacid_DH_PdxB"/>
</dbReference>
<dbReference type="SUPFAM" id="SSF51735">
    <property type="entry name" value="NAD(P)-binding Rossmann-fold domains"/>
    <property type="match status" value="1"/>
</dbReference>
<proteinExistence type="inferred from homology"/>
<dbReference type="PANTHER" id="PTHR43761:SF1">
    <property type="entry name" value="D-ISOMER SPECIFIC 2-HYDROXYACID DEHYDROGENASE CATALYTIC DOMAIN-CONTAINING PROTEIN-RELATED"/>
    <property type="match status" value="1"/>
</dbReference>
<dbReference type="Pfam" id="PF02826">
    <property type="entry name" value="2-Hacid_dh_C"/>
    <property type="match status" value="1"/>
</dbReference>
<feature type="domain" description="D-isomer specific 2-hydroxyacid dehydrogenase NAD-binding" evidence="6">
    <location>
        <begin position="111"/>
        <end position="287"/>
    </location>
</feature>
<name>A0A5R9QF18_9GAMM</name>
<dbReference type="OrthoDB" id="9805416at2"/>
<dbReference type="Pfam" id="PF00389">
    <property type="entry name" value="2-Hacid_dh"/>
    <property type="match status" value="1"/>
</dbReference>
<comment type="similarity">
    <text evidence="1 4">Belongs to the D-isomer specific 2-hydroxyacid dehydrogenase family.</text>
</comment>
<dbReference type="RefSeq" id="WP_138410335.1">
    <property type="nucleotide sequence ID" value="NZ_QLAE01000055.1"/>
</dbReference>
<evidence type="ECO:0000256" key="4">
    <source>
        <dbReference type="RuleBase" id="RU003719"/>
    </source>
</evidence>
<evidence type="ECO:0000259" key="6">
    <source>
        <dbReference type="Pfam" id="PF02826"/>
    </source>
</evidence>
<gene>
    <name evidence="7" type="ORF">DN820_11345</name>
</gene>
<dbReference type="GO" id="GO:0003714">
    <property type="term" value="F:transcription corepressor activity"/>
    <property type="evidence" value="ECO:0007669"/>
    <property type="project" value="InterPro"/>
</dbReference>
<dbReference type="CDD" id="cd05299">
    <property type="entry name" value="CtBP_dh"/>
    <property type="match status" value="1"/>
</dbReference>
<comment type="caution">
    <text evidence="7">The sequence shown here is derived from an EMBL/GenBank/DDBJ whole genome shotgun (WGS) entry which is preliminary data.</text>
</comment>
<keyword evidence="3" id="KW-0520">NAD</keyword>
<evidence type="ECO:0000256" key="1">
    <source>
        <dbReference type="ARBA" id="ARBA00005854"/>
    </source>
</evidence>
<feature type="domain" description="D-isomer specific 2-hydroxyacid dehydrogenase catalytic" evidence="5">
    <location>
        <begin position="20"/>
        <end position="318"/>
    </location>
</feature>
<dbReference type="InterPro" id="IPR036291">
    <property type="entry name" value="NAD(P)-bd_dom_sf"/>
</dbReference>
<evidence type="ECO:0000313" key="8">
    <source>
        <dbReference type="Proteomes" id="UP000306753"/>
    </source>
</evidence>
<dbReference type="InterPro" id="IPR006139">
    <property type="entry name" value="D-isomer_2_OHA_DH_cat_dom"/>
</dbReference>
<dbReference type="PANTHER" id="PTHR43761">
    <property type="entry name" value="D-ISOMER SPECIFIC 2-HYDROXYACID DEHYDROGENASE FAMILY PROTEIN (AFU_ORTHOLOGUE AFUA_1G13630)"/>
    <property type="match status" value="1"/>
</dbReference>
<dbReference type="EMBL" id="QLAG01000012">
    <property type="protein sequence ID" value="TLX63392.1"/>
    <property type="molecule type" value="Genomic_DNA"/>
</dbReference>
<dbReference type="InterPro" id="IPR043322">
    <property type="entry name" value="CtBP"/>
</dbReference>
<dbReference type="AlphaFoldDB" id="A0A5R9QF18"/>
<evidence type="ECO:0000313" key="7">
    <source>
        <dbReference type="EMBL" id="TLX63392.1"/>
    </source>
</evidence>
<dbReference type="GO" id="GO:0051287">
    <property type="term" value="F:NAD binding"/>
    <property type="evidence" value="ECO:0007669"/>
    <property type="project" value="InterPro"/>
</dbReference>
<evidence type="ECO:0000256" key="3">
    <source>
        <dbReference type="ARBA" id="ARBA00023027"/>
    </source>
</evidence>
<evidence type="ECO:0000256" key="2">
    <source>
        <dbReference type="ARBA" id="ARBA00023002"/>
    </source>
</evidence>